<dbReference type="InterPro" id="IPR022409">
    <property type="entry name" value="PKD/Chitinase_dom"/>
</dbReference>
<dbReference type="Gene3D" id="2.60.40.10">
    <property type="entry name" value="Immunoglobulins"/>
    <property type="match status" value="1"/>
</dbReference>
<keyword evidence="3" id="KW-1185">Reference proteome</keyword>
<dbReference type="InterPro" id="IPR000601">
    <property type="entry name" value="PKD_dom"/>
</dbReference>
<dbReference type="Proteomes" id="UP000277212">
    <property type="component" value="Unassembled WGS sequence"/>
</dbReference>
<protein>
    <recommendedName>
        <fullName evidence="1">PKD/Chitinase domain-containing protein</fullName>
    </recommendedName>
</protein>
<feature type="domain" description="PKD/Chitinase" evidence="1">
    <location>
        <begin position="11"/>
        <end position="110"/>
    </location>
</feature>
<dbReference type="Pfam" id="PF00801">
    <property type="entry name" value="PKD"/>
    <property type="match status" value="1"/>
</dbReference>
<accession>A0A3M2SH30</accession>
<dbReference type="EMBL" id="NKUJ01000041">
    <property type="protein sequence ID" value="RMJ16857.1"/>
    <property type="molecule type" value="Genomic_DNA"/>
</dbReference>
<gene>
    <name evidence="2" type="ORF">CDV36_003442</name>
</gene>
<evidence type="ECO:0000313" key="3">
    <source>
        <dbReference type="Proteomes" id="UP000277212"/>
    </source>
</evidence>
<proteinExistence type="predicted"/>
<organism evidence="2 3">
    <name type="scientific">Fusarium kuroshium</name>
    <dbReference type="NCBI Taxonomy" id="2010991"/>
    <lineage>
        <taxon>Eukaryota</taxon>
        <taxon>Fungi</taxon>
        <taxon>Dikarya</taxon>
        <taxon>Ascomycota</taxon>
        <taxon>Pezizomycotina</taxon>
        <taxon>Sordariomycetes</taxon>
        <taxon>Hypocreomycetidae</taxon>
        <taxon>Hypocreales</taxon>
        <taxon>Nectriaceae</taxon>
        <taxon>Fusarium</taxon>
        <taxon>Fusarium solani species complex</taxon>
    </lineage>
</organism>
<reference evidence="2 3" key="1">
    <citation type="submission" date="2017-06" db="EMBL/GenBank/DDBJ databases">
        <title>Comparative genomic analysis of Ambrosia Fusariam Clade fungi.</title>
        <authorList>
            <person name="Stajich J.E."/>
            <person name="Carrillo J."/>
            <person name="Kijimoto T."/>
            <person name="Eskalen A."/>
            <person name="O'Donnell K."/>
            <person name="Kasson M."/>
        </authorList>
    </citation>
    <scope>NUCLEOTIDE SEQUENCE [LARGE SCALE GENOMIC DNA]</scope>
    <source>
        <strain evidence="2">UCR3666</strain>
    </source>
</reference>
<dbReference type="OrthoDB" id="2580675at2759"/>
<comment type="caution">
    <text evidence="2">The sequence shown here is derived from an EMBL/GenBank/DDBJ whole genome shotgun (WGS) entry which is preliminary data.</text>
</comment>
<dbReference type="STRING" id="2010991.A0A3M2SH30"/>
<sequence>MNSASGRKEIQPVVNLAISGEEKAEVAAGETVAFKVHAEVPPGAGKVVHLEWDPIGKGEYQKQDFGKVTSSVEVTIVHTYDTPGTYFPVVRVASHRSGDTETAFGLVFNLGRTRVIAKE</sequence>
<dbReference type="InterPro" id="IPR013783">
    <property type="entry name" value="Ig-like_fold"/>
</dbReference>
<name>A0A3M2SH30_9HYPO</name>
<dbReference type="SMART" id="SM00089">
    <property type="entry name" value="PKD"/>
    <property type="match status" value="1"/>
</dbReference>
<dbReference type="InterPro" id="IPR035986">
    <property type="entry name" value="PKD_dom_sf"/>
</dbReference>
<evidence type="ECO:0000259" key="1">
    <source>
        <dbReference type="SMART" id="SM00089"/>
    </source>
</evidence>
<dbReference type="AlphaFoldDB" id="A0A3M2SH30"/>
<evidence type="ECO:0000313" key="2">
    <source>
        <dbReference type="EMBL" id="RMJ16857.1"/>
    </source>
</evidence>
<dbReference type="SUPFAM" id="SSF49299">
    <property type="entry name" value="PKD domain"/>
    <property type="match status" value="1"/>
</dbReference>